<dbReference type="InterPro" id="IPR039532">
    <property type="entry name" value="TetR_C_Firmicutes"/>
</dbReference>
<dbReference type="RefSeq" id="WP_137637151.1">
    <property type="nucleotide sequence ID" value="NZ_BJDN01000005.1"/>
</dbReference>
<dbReference type="PROSITE" id="PS50977">
    <property type="entry name" value="HTH_TETR_2"/>
    <property type="match status" value="1"/>
</dbReference>
<dbReference type="SUPFAM" id="SSF46689">
    <property type="entry name" value="Homeodomain-like"/>
    <property type="match status" value="1"/>
</dbReference>
<evidence type="ECO:0000256" key="1">
    <source>
        <dbReference type="ARBA" id="ARBA00023125"/>
    </source>
</evidence>
<accession>A0ABW3ED07</accession>
<evidence type="ECO:0000259" key="3">
    <source>
        <dbReference type="PROSITE" id="PS50977"/>
    </source>
</evidence>
<sequence length="197" mass="21792">MTKRMTFTATHERILAAIVELAATKPLRALTVTEVTQKLALNRGTFYLHFVDLPAAITALETELIAALTVVVQPLPANWLATFSPAQEQAVYRALTTAIKAKFTAYQVLLGENGDQQFILKLRQQLKRYIAPTLATGNTGLPDVPSSFLRELIIGGLFDILVFWVLHEPELSVAQVAAIIYQSRHRSPAQLVLQSLK</sequence>
<feature type="domain" description="HTH tetR-type" evidence="3">
    <location>
        <begin position="8"/>
        <end position="68"/>
    </location>
</feature>
<dbReference type="Pfam" id="PF00440">
    <property type="entry name" value="TetR_N"/>
    <property type="match status" value="1"/>
</dbReference>
<dbReference type="InterPro" id="IPR001647">
    <property type="entry name" value="HTH_TetR"/>
</dbReference>
<dbReference type="EMBL" id="JBHTIO010000017">
    <property type="protein sequence ID" value="MFD0896848.1"/>
    <property type="molecule type" value="Genomic_DNA"/>
</dbReference>
<protein>
    <submittedName>
        <fullName evidence="4">TetR/AcrR family transcriptional regulator</fullName>
    </submittedName>
</protein>
<keyword evidence="5" id="KW-1185">Reference proteome</keyword>
<dbReference type="InterPro" id="IPR009057">
    <property type="entry name" value="Homeodomain-like_sf"/>
</dbReference>
<comment type="caution">
    <text evidence="4">The sequence shown here is derived from an EMBL/GenBank/DDBJ whole genome shotgun (WGS) entry which is preliminary data.</text>
</comment>
<gene>
    <name evidence="4" type="ORF">ACFQZ7_03740</name>
</gene>
<dbReference type="Proteomes" id="UP001597104">
    <property type="component" value="Unassembled WGS sequence"/>
</dbReference>
<name>A0ABW3ED07_9LACO</name>
<evidence type="ECO:0000313" key="4">
    <source>
        <dbReference type="EMBL" id="MFD0896848.1"/>
    </source>
</evidence>
<proteinExistence type="predicted"/>
<reference evidence="5" key="1">
    <citation type="journal article" date="2019" name="Int. J. Syst. Evol. Microbiol.">
        <title>The Global Catalogue of Microorganisms (GCM) 10K type strain sequencing project: providing services to taxonomists for standard genome sequencing and annotation.</title>
        <authorList>
            <consortium name="The Broad Institute Genomics Platform"/>
            <consortium name="The Broad Institute Genome Sequencing Center for Infectious Disease"/>
            <person name="Wu L."/>
            <person name="Ma J."/>
        </authorList>
    </citation>
    <scope>NUCLEOTIDE SEQUENCE [LARGE SCALE GENOMIC DNA]</scope>
    <source>
        <strain evidence="5">CCM 8925</strain>
    </source>
</reference>
<evidence type="ECO:0000313" key="5">
    <source>
        <dbReference type="Proteomes" id="UP001597104"/>
    </source>
</evidence>
<keyword evidence="1 2" id="KW-0238">DNA-binding</keyword>
<feature type="DNA-binding region" description="H-T-H motif" evidence="2">
    <location>
        <begin position="31"/>
        <end position="50"/>
    </location>
</feature>
<dbReference type="Pfam" id="PF14278">
    <property type="entry name" value="TetR_C_8"/>
    <property type="match status" value="1"/>
</dbReference>
<evidence type="ECO:0000256" key="2">
    <source>
        <dbReference type="PROSITE-ProRule" id="PRU00335"/>
    </source>
</evidence>
<organism evidence="4 5">
    <name type="scientific">Loigolactobacillus binensis</name>
    <dbReference type="NCBI Taxonomy" id="2559922"/>
    <lineage>
        <taxon>Bacteria</taxon>
        <taxon>Bacillati</taxon>
        <taxon>Bacillota</taxon>
        <taxon>Bacilli</taxon>
        <taxon>Lactobacillales</taxon>
        <taxon>Lactobacillaceae</taxon>
        <taxon>Loigolactobacillus</taxon>
    </lineage>
</organism>
<dbReference type="Gene3D" id="1.10.357.10">
    <property type="entry name" value="Tetracycline Repressor, domain 2"/>
    <property type="match status" value="1"/>
</dbReference>